<evidence type="ECO:0000256" key="1">
    <source>
        <dbReference type="SAM" id="MobiDB-lite"/>
    </source>
</evidence>
<proteinExistence type="predicted"/>
<organism evidence="3 4">
    <name type="scientific">Triparma strigata</name>
    <dbReference type="NCBI Taxonomy" id="1606541"/>
    <lineage>
        <taxon>Eukaryota</taxon>
        <taxon>Sar</taxon>
        <taxon>Stramenopiles</taxon>
        <taxon>Ochrophyta</taxon>
        <taxon>Bolidophyceae</taxon>
        <taxon>Parmales</taxon>
        <taxon>Triparmaceae</taxon>
        <taxon>Triparma</taxon>
    </lineage>
</organism>
<dbReference type="Proteomes" id="UP001165085">
    <property type="component" value="Unassembled WGS sequence"/>
</dbReference>
<keyword evidence="2" id="KW-0472">Membrane</keyword>
<keyword evidence="2" id="KW-0812">Transmembrane</keyword>
<name>A0A9W7E711_9STRA</name>
<feature type="region of interest" description="Disordered" evidence="1">
    <location>
        <begin position="449"/>
        <end position="477"/>
    </location>
</feature>
<dbReference type="EMBL" id="BRXY01000098">
    <property type="protein sequence ID" value="GMH64948.1"/>
    <property type="molecule type" value="Genomic_DNA"/>
</dbReference>
<reference evidence="4" key="1">
    <citation type="journal article" date="2023" name="Commun. Biol.">
        <title>Genome analysis of Parmales, the sister group of diatoms, reveals the evolutionary specialization of diatoms from phago-mixotrophs to photoautotrophs.</title>
        <authorList>
            <person name="Ban H."/>
            <person name="Sato S."/>
            <person name="Yoshikawa S."/>
            <person name="Yamada K."/>
            <person name="Nakamura Y."/>
            <person name="Ichinomiya M."/>
            <person name="Sato N."/>
            <person name="Blanc-Mathieu R."/>
            <person name="Endo H."/>
            <person name="Kuwata A."/>
            <person name="Ogata H."/>
        </authorList>
    </citation>
    <scope>NUCLEOTIDE SEQUENCE [LARGE SCALE GENOMIC DNA]</scope>
    <source>
        <strain evidence="4">NIES 3701</strain>
    </source>
</reference>
<gene>
    <name evidence="3" type="ORF">TrST_g9659</name>
</gene>
<dbReference type="OrthoDB" id="191859at2759"/>
<keyword evidence="2" id="KW-1133">Transmembrane helix</keyword>
<evidence type="ECO:0000313" key="3">
    <source>
        <dbReference type="EMBL" id="GMH64948.1"/>
    </source>
</evidence>
<feature type="compositionally biased region" description="Polar residues" evidence="1">
    <location>
        <begin position="449"/>
        <end position="458"/>
    </location>
</feature>
<evidence type="ECO:0000256" key="2">
    <source>
        <dbReference type="SAM" id="Phobius"/>
    </source>
</evidence>
<protein>
    <submittedName>
        <fullName evidence="3">Uncharacterized protein</fullName>
    </submittedName>
</protein>
<evidence type="ECO:0000313" key="4">
    <source>
        <dbReference type="Proteomes" id="UP001165085"/>
    </source>
</evidence>
<feature type="transmembrane region" description="Helical" evidence="2">
    <location>
        <begin position="58"/>
        <end position="77"/>
    </location>
</feature>
<keyword evidence="4" id="KW-1185">Reference proteome</keyword>
<comment type="caution">
    <text evidence="3">The sequence shown here is derived from an EMBL/GenBank/DDBJ whole genome shotgun (WGS) entry which is preliminary data.</text>
</comment>
<dbReference type="AlphaFoldDB" id="A0A9W7E711"/>
<accession>A0A9W7E711</accession>
<sequence>MGRMQRINTNFSKVSVGDGDQAKMQLVHRRGNMIERGFEKMDIFGYAMPVRTQQSARGGLLTIAAGLAMFAVTLTNLQDFYFAFYGENGSISKETSAPNGAPEHIPKFGINVRIDGEDKVQADYEQYFRWSFQQRAVFYADSSDDHPRMKLPIDTVSCVLGNEITYGDTTVGTRVGVCPDPSWSYDHLVEGGQKSFDAPTMNGEYNSEEFLYLDAALVRCEHYGAEAGITCASDIELAELMTKEVSIGVAWNGILSWEEQDKWRDIVFLNLEPQYWVGIELFFTPVLAEKSDWRLSSSEKEWVQFSRFYSRRRPIDVEGGEEFFKIYIREEFFSFKESLTYFTLLDLMESSGAFWTFVSITFGYAAYVLNRNKSDTSLESIFSSHGHGTVGQYFDPEQKSKSKFNWSEQRDFVELSMRTREDEFNLLAAKAEANRASIAANAERIHSITTGVPSTPANGNGMGNGAQEWGDDGDKVQ</sequence>